<keyword evidence="3" id="KW-0833">Ubl conjugation pathway</keyword>
<sequence>MRDYDPDVKEQGFIDLAHALQKPDCNFGLKDTTITNLVLAHSVEHNRLQSHSENCLKLITKLDLSSQLGKEIINFYLDQIDKIVKPEERAHAFSCFNIFLANSDKQFQGIITKTVFTALMKYVSVPDLEPFCLDLLTTISDRYGSHLEKKQSDLMLLFIHEIDSPIPSIRQKATNGLTMLSPHLTPPNLKEFVSTVLNSLTGNVNDSQQQQKMKLLAKIVMKCGSSVKPFLSQLIPLFLNSIPKLKDERSADDLRATLLQSLCSIVLSLSPVDTADWFEGIVQNALNSLKYDPVYADDEEEEEEEEEEVTQMQVDLEEEEEEEEEDEPDEEEDDDEDAHDLSWTVRREAAKLLSAFIKNERLGLFEIYQFVLPTAIKRLTEHTDQCLQLVIEMINSIITLTREYSLSPDDTSSAKLLKLFPKLISQAQARFACKNQETRAKLMSMLSSLSFIYVRNGGCPAQLPKLIRSLNSQLSSTKAISQPLILAIFALLSDLIASNPAAVIDKNLGLFVEVITTSSKQSESLVIENGLRIIDQLCSAVSFGVHAPMDTYLHRLFKMCLAVMGSSDVYSMQKKNASLQSIGGILAVFSTHLPQQDQLTLWNCLVDHVHLETLRVSATVGLSRFLSSASDLSYAPISLIVSTFENLISSLKRHQVPQLGTNSLNGLSACVRLFNNALPPQLLESFLDVLDDLTQIVQNTHLHIAALNALGNLLVFIPSIFPTFDKKLTTRLLLLIRNPAMTVQQAQSLGRLFCTMISTGLDVRTVLASLMSLQTDHQSQYDVDVATLILHIVLEQCDESVRNETIQSLYVLLMVDGGDSLDSATDGLKRMKVSKQTTSQTYIFCMSALSTIGSTTDLVALLPKIADSLQSFFDEEHNVAFKAAKCLGSLAGGSPATLLELILSKAKAKGPQQVFYVLALSEFVRHLSEIQTDSFSDSRSPSPGPSLDTTPTPVPAASTTAVDFTKSNANLILDILIQVLDSEELEMRESAIESLARLIKGAPNKTLSRLARIVNANKPHNYTQINLTTTNATPTSKKRKGKFASSSKIEKQEATAPVEKIYSLEWTVTASIIAALRVSLSIEGDFLDFGDETGTTLAGSSGSLISSLTLLNQQSVPSFEQALMKFMPVFLTTLTSNHVKEIEQCIHFLKMLCLKAPAISRSFIHNSAPDVIRYLSPINSLRRVIAVGMIRIHVDDAQPLRLASISALTAFMIHFPTVLDSQLLFTHTMKCCNDVDIQDVRMQGMVLLERMCEVFPTTVINELAQVSEMLDLAVFPKTNIVTQEQDQQNLMKEAFILTKQISNMKGSSHSEGFVTLLRKIQDDNEKQNAYILETKE</sequence>
<evidence type="ECO:0000313" key="6">
    <source>
        <dbReference type="EMBL" id="KAK2964155.1"/>
    </source>
</evidence>
<protein>
    <submittedName>
        <fullName evidence="6">Cullin-associated NEDD8-dissociated protein 1</fullName>
    </submittedName>
</protein>
<evidence type="ECO:0000256" key="2">
    <source>
        <dbReference type="ARBA" id="ARBA00022737"/>
    </source>
</evidence>
<comment type="caution">
    <text evidence="6">The sequence shown here is derived from an EMBL/GenBank/DDBJ whole genome shotgun (WGS) entry which is preliminary data.</text>
</comment>
<evidence type="ECO:0000256" key="4">
    <source>
        <dbReference type="SAM" id="MobiDB-lite"/>
    </source>
</evidence>
<keyword evidence="7" id="KW-1185">Reference proteome</keyword>
<proteinExistence type="inferred from homology"/>
<dbReference type="Gene3D" id="1.25.10.10">
    <property type="entry name" value="Leucine-rich Repeat Variant"/>
    <property type="match status" value="1"/>
</dbReference>
<evidence type="ECO:0000256" key="3">
    <source>
        <dbReference type="ARBA" id="ARBA00022786"/>
    </source>
</evidence>
<feature type="compositionally biased region" description="Acidic residues" evidence="4">
    <location>
        <begin position="295"/>
        <end position="338"/>
    </location>
</feature>
<dbReference type="SUPFAM" id="SSF48371">
    <property type="entry name" value="ARM repeat"/>
    <property type="match status" value="2"/>
</dbReference>
<gene>
    <name evidence="6" type="ORF">BLNAU_686</name>
</gene>
<evidence type="ECO:0000259" key="5">
    <source>
        <dbReference type="Pfam" id="PF08623"/>
    </source>
</evidence>
<dbReference type="Pfam" id="PF08623">
    <property type="entry name" value="TIP120"/>
    <property type="match status" value="1"/>
</dbReference>
<dbReference type="PANTHER" id="PTHR12696">
    <property type="entry name" value="TIP120"/>
    <property type="match status" value="1"/>
</dbReference>
<dbReference type="Proteomes" id="UP001281761">
    <property type="component" value="Unassembled WGS sequence"/>
</dbReference>
<feature type="region of interest" description="Disordered" evidence="4">
    <location>
        <begin position="933"/>
        <end position="955"/>
    </location>
</feature>
<dbReference type="EMBL" id="JARBJD010000003">
    <property type="protein sequence ID" value="KAK2964155.1"/>
    <property type="molecule type" value="Genomic_DNA"/>
</dbReference>
<comment type="similarity">
    <text evidence="1">Belongs to the CAND family.</text>
</comment>
<evidence type="ECO:0000313" key="7">
    <source>
        <dbReference type="Proteomes" id="UP001281761"/>
    </source>
</evidence>
<reference evidence="6 7" key="1">
    <citation type="journal article" date="2022" name="bioRxiv">
        <title>Genomics of Preaxostyla Flagellates Illuminates Evolutionary Transitions and the Path Towards Mitochondrial Loss.</title>
        <authorList>
            <person name="Novak L.V.F."/>
            <person name="Treitli S.C."/>
            <person name="Pyrih J."/>
            <person name="Halakuc P."/>
            <person name="Pipaliya S.V."/>
            <person name="Vacek V."/>
            <person name="Brzon O."/>
            <person name="Soukal P."/>
            <person name="Eme L."/>
            <person name="Dacks J.B."/>
            <person name="Karnkowska A."/>
            <person name="Elias M."/>
            <person name="Hampl V."/>
        </authorList>
    </citation>
    <scope>NUCLEOTIDE SEQUENCE [LARGE SCALE GENOMIC DNA]</scope>
    <source>
        <strain evidence="6">NAU3</strain>
        <tissue evidence="6">Gut</tissue>
    </source>
</reference>
<dbReference type="InterPro" id="IPR039852">
    <property type="entry name" value="CAND1/CAND2"/>
</dbReference>
<dbReference type="InterPro" id="IPR013932">
    <property type="entry name" value="TATA-bd_TIP120"/>
</dbReference>
<keyword evidence="2" id="KW-0677">Repeat</keyword>
<accession>A0ABQ9YK68</accession>
<name>A0ABQ9YK68_9EUKA</name>
<dbReference type="InterPro" id="IPR011989">
    <property type="entry name" value="ARM-like"/>
</dbReference>
<feature type="domain" description="TATA-binding protein interacting (TIP20)" evidence="5">
    <location>
        <begin position="1168"/>
        <end position="1317"/>
    </location>
</feature>
<feature type="region of interest" description="Disordered" evidence="4">
    <location>
        <begin position="295"/>
        <end position="340"/>
    </location>
</feature>
<evidence type="ECO:0000256" key="1">
    <source>
        <dbReference type="ARBA" id="ARBA00007657"/>
    </source>
</evidence>
<dbReference type="InterPro" id="IPR016024">
    <property type="entry name" value="ARM-type_fold"/>
</dbReference>
<organism evidence="6 7">
    <name type="scientific">Blattamonas nauphoetae</name>
    <dbReference type="NCBI Taxonomy" id="2049346"/>
    <lineage>
        <taxon>Eukaryota</taxon>
        <taxon>Metamonada</taxon>
        <taxon>Preaxostyla</taxon>
        <taxon>Oxymonadida</taxon>
        <taxon>Blattamonas</taxon>
    </lineage>
</organism>